<proteinExistence type="inferred from homology"/>
<dbReference type="InterPro" id="IPR056789">
    <property type="entry name" value="LRR_R13L1-DRL21"/>
</dbReference>
<keyword evidence="4" id="KW-0547">Nucleotide-binding</keyword>
<evidence type="ECO:0000259" key="6">
    <source>
        <dbReference type="Pfam" id="PF00931"/>
    </source>
</evidence>
<keyword evidence="11" id="KW-1185">Reference proteome</keyword>
<dbReference type="AlphaFoldDB" id="A0A5J9W2U0"/>
<dbReference type="Gene3D" id="3.80.10.10">
    <property type="entry name" value="Ribonuclease Inhibitor"/>
    <property type="match status" value="1"/>
</dbReference>
<dbReference type="GO" id="GO:0043531">
    <property type="term" value="F:ADP binding"/>
    <property type="evidence" value="ECO:0007669"/>
    <property type="project" value="InterPro"/>
</dbReference>
<sequence>MRFSIHTATWLLQVRWCSQEKSVVAPVIKEIITKAFRYLDGYFNSETMEEMKNKLDEGMVQIQVVLDVVRPDYIKDKTEALDQWFWNLRDAVEGAEDAIDELEYHELKEKAKEHMISEWGSLFAKVKHKVVKSVKYGRIFDKSVKHFSHRGTLKRLKKAIEGIDKAAAGATIFLEVIKFHQGETFNRSWQEGFVGTDRQTGSTSTVTKFVGREKEKKQILEWLTKKTRVEDEAEIVINPVHVPIFSLVGHGGMGKTTLAQTICENDEVVKDFKIIWVTVFFLILDDVWEEEKRSEWEKLFAPLRTMKGGNKILLTTRMASVAATAANVMGVAIESLTLEELQEDHNLELFNHHVFSGLKSQDYGELRVIGERIARKLGGCPLVTKVVSGHLQGNMTSEFWDRFLCEDYLNDFKGNTDDIMKVLNLSYYYLPTELQTCFRYCSIFPKDYKFTKKELVMMWIGSGLISPTRNEEKRLEDIGEHYISQLTRKSFFEQKIEKHQYSQLEREYYVMHDLIHELADYVSSGECKRITSPGRFADVKDTVRHLSIDNIDGLYADRIKRIVNLKNLRTLIVSEANEGNISKHMACAIENALENSRALRLIQMNNGSPFSFPRKTDKLKHLRGIFVNALAPESIKGILRLYHLMFPVSKLTYLQELGEYQVQGIKGNKIIAIRDLKYLRELEVWGLQNLESIDEARSAKLKEKNSLISLSLWWPASYSGTQNRIDDLVVDQLEPHANIKKLTIHGYRGLRPPFWMDNDNLTVKKLVSLRLEECLNWEQLPCLQELELLRHLTLLELPKLQQIGPSSHMSGKSTVDMYLPPNLYSLRVEKCLELKELPILPTSLAYLKLIHVGLTYLPTIGKLHSENVEGQQSCLIEINVENCPHLVSVEGSFLDQKQYLGGVRYLRIQNCMHLESVCLPFSQMSKLDTLCILDCPKMRMLGGEKDVILSSLARLSLGQCNEMEHPLLGSLQCLTNLFWLKLEHCSGLVSLPSADVCNLKKKIRAYGSPEWDKISHVPRLQIGPSSWFVNFLFPTTEICASSWERNAAGALMMNSGSKT</sequence>
<dbReference type="InterPro" id="IPR042197">
    <property type="entry name" value="Apaf_helical"/>
</dbReference>
<evidence type="ECO:0000259" key="9">
    <source>
        <dbReference type="Pfam" id="PF25019"/>
    </source>
</evidence>
<dbReference type="Pfam" id="PF25019">
    <property type="entry name" value="LRR_R13L1-DRL21"/>
    <property type="match status" value="1"/>
</dbReference>
<dbReference type="GO" id="GO:0042742">
    <property type="term" value="P:defense response to bacterium"/>
    <property type="evidence" value="ECO:0007669"/>
    <property type="project" value="UniProtKB-ARBA"/>
</dbReference>
<dbReference type="OrthoDB" id="777063at2759"/>
<dbReference type="InterPro" id="IPR041118">
    <property type="entry name" value="Rx_N"/>
</dbReference>
<evidence type="ECO:0000313" key="10">
    <source>
        <dbReference type="EMBL" id="TVU42215.1"/>
    </source>
</evidence>
<evidence type="ECO:0008006" key="12">
    <source>
        <dbReference type="Google" id="ProtNLM"/>
    </source>
</evidence>
<protein>
    <recommendedName>
        <fullName evidence="12">NB-ARC domain-containing protein</fullName>
    </recommendedName>
</protein>
<feature type="non-terminal residue" evidence="10">
    <location>
        <position position="1"/>
    </location>
</feature>
<keyword evidence="2" id="KW-0433">Leucine-rich repeat</keyword>
<evidence type="ECO:0000259" key="8">
    <source>
        <dbReference type="Pfam" id="PF23559"/>
    </source>
</evidence>
<dbReference type="InterPro" id="IPR058922">
    <property type="entry name" value="WHD_DRP"/>
</dbReference>
<reference evidence="10 11" key="1">
    <citation type="journal article" date="2019" name="Sci. Rep.">
        <title>A high-quality genome of Eragrostis curvula grass provides insights into Poaceae evolution and supports new strategies to enhance forage quality.</title>
        <authorList>
            <person name="Carballo J."/>
            <person name="Santos B.A.C.M."/>
            <person name="Zappacosta D."/>
            <person name="Garbus I."/>
            <person name="Selva J.P."/>
            <person name="Gallo C.A."/>
            <person name="Diaz A."/>
            <person name="Albertini E."/>
            <person name="Caccamo M."/>
            <person name="Echenique V."/>
        </authorList>
    </citation>
    <scope>NUCLEOTIDE SEQUENCE [LARGE SCALE GENOMIC DNA]</scope>
    <source>
        <strain evidence="11">cv. Victoria</strain>
        <tissue evidence="10">Leaf</tissue>
    </source>
</reference>
<feature type="domain" description="R13L1/DRL21-like LRR repeat region" evidence="9">
    <location>
        <begin position="673"/>
        <end position="795"/>
    </location>
</feature>
<dbReference type="SUPFAM" id="SSF52058">
    <property type="entry name" value="L domain-like"/>
    <property type="match status" value="2"/>
</dbReference>
<dbReference type="PANTHER" id="PTHR23155">
    <property type="entry name" value="DISEASE RESISTANCE PROTEIN RP"/>
    <property type="match status" value="1"/>
</dbReference>
<dbReference type="GO" id="GO:0009626">
    <property type="term" value="P:plant-type hypersensitive response"/>
    <property type="evidence" value="ECO:0007669"/>
    <property type="project" value="UniProtKB-ARBA"/>
</dbReference>
<dbReference type="InterPro" id="IPR032675">
    <property type="entry name" value="LRR_dom_sf"/>
</dbReference>
<dbReference type="Proteomes" id="UP000324897">
    <property type="component" value="Unassembled WGS sequence"/>
</dbReference>
<dbReference type="FunFam" id="1.10.10.10:FF:000322">
    <property type="entry name" value="Probable disease resistance protein At1g63360"/>
    <property type="match status" value="1"/>
</dbReference>
<evidence type="ECO:0000256" key="2">
    <source>
        <dbReference type="ARBA" id="ARBA00022614"/>
    </source>
</evidence>
<dbReference type="Pfam" id="PF23559">
    <property type="entry name" value="WHD_DRP"/>
    <property type="match status" value="1"/>
</dbReference>
<feature type="domain" description="Disease resistance N-terminal" evidence="7">
    <location>
        <begin position="45"/>
        <end position="113"/>
    </location>
</feature>
<dbReference type="Pfam" id="PF18052">
    <property type="entry name" value="Rx_N"/>
    <property type="match status" value="1"/>
</dbReference>
<evidence type="ECO:0000313" key="11">
    <source>
        <dbReference type="Proteomes" id="UP000324897"/>
    </source>
</evidence>
<organism evidence="10 11">
    <name type="scientific">Eragrostis curvula</name>
    <name type="common">weeping love grass</name>
    <dbReference type="NCBI Taxonomy" id="38414"/>
    <lineage>
        <taxon>Eukaryota</taxon>
        <taxon>Viridiplantae</taxon>
        <taxon>Streptophyta</taxon>
        <taxon>Embryophyta</taxon>
        <taxon>Tracheophyta</taxon>
        <taxon>Spermatophyta</taxon>
        <taxon>Magnoliopsida</taxon>
        <taxon>Liliopsida</taxon>
        <taxon>Poales</taxon>
        <taxon>Poaceae</taxon>
        <taxon>PACMAD clade</taxon>
        <taxon>Chloridoideae</taxon>
        <taxon>Eragrostideae</taxon>
        <taxon>Eragrostidinae</taxon>
        <taxon>Eragrostis</taxon>
    </lineage>
</organism>
<dbReference type="Gramene" id="TVU42215">
    <property type="protein sequence ID" value="TVU42215"/>
    <property type="gene ID" value="EJB05_08608"/>
</dbReference>
<dbReference type="Gene3D" id="3.40.50.300">
    <property type="entry name" value="P-loop containing nucleotide triphosphate hydrolases"/>
    <property type="match status" value="2"/>
</dbReference>
<dbReference type="SUPFAM" id="SSF52540">
    <property type="entry name" value="P-loop containing nucleoside triphosphate hydrolases"/>
    <property type="match status" value="1"/>
</dbReference>
<keyword evidence="3" id="KW-0677">Repeat</keyword>
<evidence type="ECO:0000256" key="5">
    <source>
        <dbReference type="ARBA" id="ARBA00022821"/>
    </source>
</evidence>
<evidence type="ECO:0000256" key="3">
    <source>
        <dbReference type="ARBA" id="ARBA00022737"/>
    </source>
</evidence>
<evidence type="ECO:0000256" key="4">
    <source>
        <dbReference type="ARBA" id="ARBA00022741"/>
    </source>
</evidence>
<gene>
    <name evidence="10" type="ORF">EJB05_08608</name>
</gene>
<dbReference type="Pfam" id="PF00931">
    <property type="entry name" value="NB-ARC"/>
    <property type="match status" value="2"/>
</dbReference>
<dbReference type="InterPro" id="IPR044974">
    <property type="entry name" value="Disease_R_plants"/>
</dbReference>
<dbReference type="EMBL" id="RWGY01000005">
    <property type="protein sequence ID" value="TVU42215.1"/>
    <property type="molecule type" value="Genomic_DNA"/>
</dbReference>
<accession>A0A5J9W2U0</accession>
<dbReference type="InterPro" id="IPR027417">
    <property type="entry name" value="P-loop_NTPase"/>
</dbReference>
<feature type="domain" description="NB-ARC" evidence="6">
    <location>
        <begin position="234"/>
        <end position="279"/>
    </location>
</feature>
<dbReference type="PRINTS" id="PR00364">
    <property type="entry name" value="DISEASERSIST"/>
</dbReference>
<comment type="caution">
    <text evidence="10">The sequence shown here is derived from an EMBL/GenBank/DDBJ whole genome shotgun (WGS) entry which is preliminary data.</text>
</comment>
<feature type="domain" description="NB-ARC" evidence="6">
    <location>
        <begin position="280"/>
        <end position="356"/>
    </location>
</feature>
<comment type="similarity">
    <text evidence="1">Belongs to the disease resistance NB-LRR family.</text>
</comment>
<name>A0A5J9W2U0_9POAL</name>
<dbReference type="Gene3D" id="1.10.10.10">
    <property type="entry name" value="Winged helix-like DNA-binding domain superfamily/Winged helix DNA-binding domain"/>
    <property type="match status" value="1"/>
</dbReference>
<keyword evidence="5" id="KW-0611">Plant defense</keyword>
<feature type="domain" description="Disease resistance protein winged helix" evidence="8">
    <location>
        <begin position="443"/>
        <end position="519"/>
    </location>
</feature>
<evidence type="ECO:0000256" key="1">
    <source>
        <dbReference type="ARBA" id="ARBA00008894"/>
    </source>
</evidence>
<dbReference type="Gene3D" id="1.10.8.430">
    <property type="entry name" value="Helical domain of apoptotic protease-activating factors"/>
    <property type="match status" value="1"/>
</dbReference>
<dbReference type="InterPro" id="IPR036388">
    <property type="entry name" value="WH-like_DNA-bd_sf"/>
</dbReference>
<dbReference type="PANTHER" id="PTHR23155:SF1045">
    <property type="entry name" value="OS12G0204800 PROTEIN"/>
    <property type="match status" value="1"/>
</dbReference>
<dbReference type="GO" id="GO:0002758">
    <property type="term" value="P:innate immune response-activating signaling pathway"/>
    <property type="evidence" value="ECO:0007669"/>
    <property type="project" value="UniProtKB-ARBA"/>
</dbReference>
<dbReference type="InterPro" id="IPR002182">
    <property type="entry name" value="NB-ARC"/>
</dbReference>
<evidence type="ECO:0000259" key="7">
    <source>
        <dbReference type="Pfam" id="PF18052"/>
    </source>
</evidence>